<dbReference type="AlphaFoldDB" id="A0A9P9D4Q6"/>
<evidence type="ECO:0000256" key="1">
    <source>
        <dbReference type="ARBA" id="ARBA00038473"/>
    </source>
</evidence>
<proteinExistence type="inferred from homology"/>
<dbReference type="Proteomes" id="UP000700596">
    <property type="component" value="Unassembled WGS sequence"/>
</dbReference>
<dbReference type="Pfam" id="PF00144">
    <property type="entry name" value="Beta-lactamase"/>
    <property type="match status" value="1"/>
</dbReference>
<dbReference type="EMBL" id="JAGMWT010000021">
    <property type="protein sequence ID" value="KAH7112553.1"/>
    <property type="molecule type" value="Genomic_DNA"/>
</dbReference>
<keyword evidence="6" id="KW-1185">Reference proteome</keyword>
<protein>
    <submittedName>
        <fullName evidence="5">Beta-lactamase/transpeptidase-like protein</fullName>
    </submittedName>
</protein>
<dbReference type="Gene3D" id="3.40.710.10">
    <property type="entry name" value="DD-peptidase/beta-lactamase superfamily"/>
    <property type="match status" value="1"/>
</dbReference>
<organism evidence="5 6">
    <name type="scientific">Dendryphion nanum</name>
    <dbReference type="NCBI Taxonomy" id="256645"/>
    <lineage>
        <taxon>Eukaryota</taxon>
        <taxon>Fungi</taxon>
        <taxon>Dikarya</taxon>
        <taxon>Ascomycota</taxon>
        <taxon>Pezizomycotina</taxon>
        <taxon>Dothideomycetes</taxon>
        <taxon>Pleosporomycetidae</taxon>
        <taxon>Pleosporales</taxon>
        <taxon>Torulaceae</taxon>
        <taxon>Dendryphion</taxon>
    </lineage>
</organism>
<evidence type="ECO:0000256" key="2">
    <source>
        <dbReference type="SAM" id="SignalP"/>
    </source>
</evidence>
<evidence type="ECO:0000259" key="4">
    <source>
        <dbReference type="Pfam" id="PF26335"/>
    </source>
</evidence>
<feature type="domain" description="Beta-lactamase-related" evidence="3">
    <location>
        <begin position="101"/>
        <end position="394"/>
    </location>
</feature>
<evidence type="ECO:0000313" key="6">
    <source>
        <dbReference type="Proteomes" id="UP000700596"/>
    </source>
</evidence>
<dbReference type="Pfam" id="PF26335">
    <property type="entry name" value="ARB_00930_C"/>
    <property type="match status" value="1"/>
</dbReference>
<evidence type="ECO:0000259" key="3">
    <source>
        <dbReference type="Pfam" id="PF00144"/>
    </source>
</evidence>
<dbReference type="InterPro" id="IPR001466">
    <property type="entry name" value="Beta-lactam-related"/>
</dbReference>
<keyword evidence="2" id="KW-0732">Signal</keyword>
<sequence length="557" mass="60481">MTLHRSQGRSHTMRSVALTTLSLLPAALAYCPPPGALLPPPIIGSASSPPASTPAIPESVFAPLRRNDTNFAVRASIGNTTIFSYDFLSPLYNVNNTGLSDTQFRIASVGKLYTVLAVLLSKNKIGWEDPIRKYVPELRGKVWDDVTISALAGQTSGLGRFGFVGDLAVIPGFDPRLLGIPPVNNTHPGCDSFPGAQPCNYTQVIDMFNHPSQLPHSPNGGPLYSNIAYNLLGMALEKVHSKTYEEVVADLILRPLGLTKSTFIPPTDPSKAVLPRPGDRWFVPNFENYNPTGGLWSTPTELHKFVRAILDHKLLSPASTRKWLQPRALVPSLHQLVGAPWEILRPTDLNLTFPRAIDIYTKSGGVDGYASFGIVIPEFDLAVSINAAGNRSATTAQSLLGPILSSLIPYADAAARGRAQREYVGMYTLPNSNGSSSITFALDSGPGLLITNFTMNNVPVLRSFAALQPGTPSDLQVRVYPTDPDSLDTAKEFWWMNFETRTQPESFAEFACSSWLGLDRYRYSRESLDAVGFVRRGGRVVGVELGGWRTTLGKVGA</sequence>
<comment type="caution">
    <text evidence="5">The sequence shown here is derived from an EMBL/GenBank/DDBJ whole genome shotgun (WGS) entry which is preliminary data.</text>
</comment>
<reference evidence="5" key="1">
    <citation type="journal article" date="2021" name="Nat. Commun.">
        <title>Genetic determinants of endophytism in the Arabidopsis root mycobiome.</title>
        <authorList>
            <person name="Mesny F."/>
            <person name="Miyauchi S."/>
            <person name="Thiergart T."/>
            <person name="Pickel B."/>
            <person name="Atanasova L."/>
            <person name="Karlsson M."/>
            <person name="Huettel B."/>
            <person name="Barry K.W."/>
            <person name="Haridas S."/>
            <person name="Chen C."/>
            <person name="Bauer D."/>
            <person name="Andreopoulos W."/>
            <person name="Pangilinan J."/>
            <person name="LaButti K."/>
            <person name="Riley R."/>
            <person name="Lipzen A."/>
            <person name="Clum A."/>
            <person name="Drula E."/>
            <person name="Henrissat B."/>
            <person name="Kohler A."/>
            <person name="Grigoriev I.V."/>
            <person name="Martin F.M."/>
            <person name="Hacquard S."/>
        </authorList>
    </citation>
    <scope>NUCLEOTIDE SEQUENCE</scope>
    <source>
        <strain evidence="5">MPI-CAGE-CH-0243</strain>
    </source>
</reference>
<dbReference type="PANTHER" id="PTHR22935:SF95">
    <property type="entry name" value="BETA-LACTAMASE-LIKE 1-RELATED"/>
    <property type="match status" value="1"/>
</dbReference>
<evidence type="ECO:0000313" key="5">
    <source>
        <dbReference type="EMBL" id="KAH7112553.1"/>
    </source>
</evidence>
<dbReference type="InterPro" id="IPR012338">
    <property type="entry name" value="Beta-lactam/transpept-like"/>
</dbReference>
<dbReference type="PANTHER" id="PTHR22935">
    <property type="entry name" value="PENICILLIN-BINDING PROTEIN"/>
    <property type="match status" value="1"/>
</dbReference>
<dbReference type="InterPro" id="IPR058664">
    <property type="entry name" value="ARB_00930-like_C"/>
</dbReference>
<dbReference type="SUPFAM" id="SSF56601">
    <property type="entry name" value="beta-lactamase/transpeptidase-like"/>
    <property type="match status" value="1"/>
</dbReference>
<dbReference type="InterPro" id="IPR051478">
    <property type="entry name" value="Beta-lactamase-like_AB/R"/>
</dbReference>
<comment type="similarity">
    <text evidence="1">Belongs to the beta-lactamase family.</text>
</comment>
<feature type="chain" id="PRO_5040328864" evidence="2">
    <location>
        <begin position="30"/>
        <end position="557"/>
    </location>
</feature>
<accession>A0A9P9D4Q6</accession>
<feature type="domain" description="Beta-lactamase-like ARB-00930-like C-terminal" evidence="4">
    <location>
        <begin position="415"/>
        <end position="555"/>
    </location>
</feature>
<feature type="signal peptide" evidence="2">
    <location>
        <begin position="1"/>
        <end position="29"/>
    </location>
</feature>
<name>A0A9P9D4Q6_9PLEO</name>
<dbReference type="OrthoDB" id="10250282at2759"/>
<gene>
    <name evidence="5" type="ORF">B0J11DRAFT_573008</name>
</gene>